<comment type="caution">
    <text evidence="2">The sequence shown here is derived from an EMBL/GenBank/DDBJ whole genome shotgun (WGS) entry which is preliminary data.</text>
</comment>
<keyword evidence="1" id="KW-0732">Signal</keyword>
<evidence type="ECO:0000313" key="2">
    <source>
        <dbReference type="EMBL" id="GFH60125.1"/>
    </source>
</evidence>
<evidence type="ECO:0008006" key="4">
    <source>
        <dbReference type="Google" id="ProtNLM"/>
    </source>
</evidence>
<organism evidence="2 3">
    <name type="scientific">Chaetoceros tenuissimus</name>
    <dbReference type="NCBI Taxonomy" id="426638"/>
    <lineage>
        <taxon>Eukaryota</taxon>
        <taxon>Sar</taxon>
        <taxon>Stramenopiles</taxon>
        <taxon>Ochrophyta</taxon>
        <taxon>Bacillariophyta</taxon>
        <taxon>Coscinodiscophyceae</taxon>
        <taxon>Chaetocerotophycidae</taxon>
        <taxon>Chaetocerotales</taxon>
        <taxon>Chaetocerotaceae</taxon>
        <taxon>Chaetoceros</taxon>
    </lineage>
</organism>
<dbReference type="AlphaFoldDB" id="A0AAD3HDZ0"/>
<dbReference type="EMBL" id="BLLK01000069">
    <property type="protein sequence ID" value="GFH60125.1"/>
    <property type="molecule type" value="Genomic_DNA"/>
</dbReference>
<feature type="chain" id="PRO_5042254780" description="Pectinesterase inhibitor domain-containing protein" evidence="1">
    <location>
        <begin position="21"/>
        <end position="124"/>
    </location>
</feature>
<feature type="signal peptide" evidence="1">
    <location>
        <begin position="1"/>
        <end position="20"/>
    </location>
</feature>
<reference evidence="2 3" key="1">
    <citation type="journal article" date="2021" name="Sci. Rep.">
        <title>The genome of the diatom Chaetoceros tenuissimus carries an ancient integrated fragment of an extant virus.</title>
        <authorList>
            <person name="Hongo Y."/>
            <person name="Kimura K."/>
            <person name="Takaki Y."/>
            <person name="Yoshida Y."/>
            <person name="Baba S."/>
            <person name="Kobayashi G."/>
            <person name="Nagasaki K."/>
            <person name="Hano T."/>
            <person name="Tomaru Y."/>
        </authorList>
    </citation>
    <scope>NUCLEOTIDE SEQUENCE [LARGE SCALE GENOMIC DNA]</scope>
    <source>
        <strain evidence="2 3">NIES-3715</strain>
    </source>
</reference>
<dbReference type="Proteomes" id="UP001054902">
    <property type="component" value="Unassembled WGS sequence"/>
</dbReference>
<name>A0AAD3HDZ0_9STRA</name>
<gene>
    <name evidence="2" type="ORF">CTEN210_16601</name>
</gene>
<sequence>MKNITTSIVALSSLFFTTHAFAPSTKSPFHRYSHIYAVASETAEMQEAIADVRAAASAFGDETEAFANKWIDNMLSGQGKNSALGILDECIIDFESDSGEKCDAFEAALKRLDSILGVGANEQF</sequence>
<evidence type="ECO:0000313" key="3">
    <source>
        <dbReference type="Proteomes" id="UP001054902"/>
    </source>
</evidence>
<accession>A0AAD3HDZ0</accession>
<evidence type="ECO:0000256" key="1">
    <source>
        <dbReference type="SAM" id="SignalP"/>
    </source>
</evidence>
<keyword evidence="3" id="KW-1185">Reference proteome</keyword>
<proteinExistence type="predicted"/>
<protein>
    <recommendedName>
        <fullName evidence="4">Pectinesterase inhibitor domain-containing protein</fullName>
    </recommendedName>
</protein>